<keyword evidence="2" id="KW-0521">NADP</keyword>
<comment type="similarity">
    <text evidence="1">Belongs to the short-chain dehydrogenases/reductases (SDR) family.</text>
</comment>
<dbReference type="Proteomes" id="UP000248423">
    <property type="component" value="Unassembled WGS sequence"/>
</dbReference>
<evidence type="ECO:0000313" key="4">
    <source>
        <dbReference type="EMBL" id="PYI00451.1"/>
    </source>
</evidence>
<organism evidence="4 5">
    <name type="scientific">Aspergillus sclerotiicarbonarius (strain CBS 121057 / IBT 28362)</name>
    <dbReference type="NCBI Taxonomy" id="1448318"/>
    <lineage>
        <taxon>Eukaryota</taxon>
        <taxon>Fungi</taxon>
        <taxon>Dikarya</taxon>
        <taxon>Ascomycota</taxon>
        <taxon>Pezizomycotina</taxon>
        <taxon>Eurotiomycetes</taxon>
        <taxon>Eurotiomycetidae</taxon>
        <taxon>Eurotiales</taxon>
        <taxon>Aspergillaceae</taxon>
        <taxon>Aspergillus</taxon>
        <taxon>Aspergillus subgen. Circumdati</taxon>
    </lineage>
</organism>
<dbReference type="PANTHER" id="PTHR24320">
    <property type="entry name" value="RETINOL DEHYDROGENASE"/>
    <property type="match status" value="1"/>
</dbReference>
<dbReference type="SUPFAM" id="SSF51735">
    <property type="entry name" value="NAD(P)-binding Rossmann-fold domains"/>
    <property type="match status" value="1"/>
</dbReference>
<dbReference type="Gene3D" id="3.40.50.720">
    <property type="entry name" value="NAD(P)-binding Rossmann-like Domain"/>
    <property type="match status" value="1"/>
</dbReference>
<evidence type="ECO:0000256" key="3">
    <source>
        <dbReference type="ARBA" id="ARBA00023002"/>
    </source>
</evidence>
<keyword evidence="3" id="KW-0560">Oxidoreductase</keyword>
<proteinExistence type="inferred from homology"/>
<protein>
    <submittedName>
        <fullName evidence="4">Short-chain dehydrogenase</fullName>
    </submittedName>
</protein>
<dbReference type="AlphaFoldDB" id="A0A319DRZ5"/>
<dbReference type="OrthoDB" id="191139at2759"/>
<evidence type="ECO:0000256" key="1">
    <source>
        <dbReference type="ARBA" id="ARBA00006484"/>
    </source>
</evidence>
<dbReference type="InterPro" id="IPR002347">
    <property type="entry name" value="SDR_fam"/>
</dbReference>
<reference evidence="4 5" key="1">
    <citation type="submission" date="2018-02" db="EMBL/GenBank/DDBJ databases">
        <title>The genomes of Aspergillus section Nigri reveals drivers in fungal speciation.</title>
        <authorList>
            <consortium name="DOE Joint Genome Institute"/>
            <person name="Vesth T.C."/>
            <person name="Nybo J."/>
            <person name="Theobald S."/>
            <person name="Brandl J."/>
            <person name="Frisvad J.C."/>
            <person name="Nielsen K.F."/>
            <person name="Lyhne E.K."/>
            <person name="Kogle M.E."/>
            <person name="Kuo A."/>
            <person name="Riley R."/>
            <person name="Clum A."/>
            <person name="Nolan M."/>
            <person name="Lipzen A."/>
            <person name="Salamov A."/>
            <person name="Henrissat B."/>
            <person name="Wiebenga A."/>
            <person name="De vries R.P."/>
            <person name="Grigoriev I.V."/>
            <person name="Mortensen U.H."/>
            <person name="Andersen M.R."/>
            <person name="Baker S.E."/>
        </authorList>
    </citation>
    <scope>NUCLEOTIDE SEQUENCE [LARGE SCALE GENOMIC DNA]</scope>
    <source>
        <strain evidence="4 5">CBS 121057</strain>
    </source>
</reference>
<dbReference type="InterPro" id="IPR036291">
    <property type="entry name" value="NAD(P)-bd_dom_sf"/>
</dbReference>
<sequence>MAIFDATASSEQVIEAFGPQIKGKTFVITGASKLSIGSKMATSLAKAAPAHILIASRNLSKLQPVLDEIQAIDTTIKTTAVQVDLTNHESVRRAAKKILAAAPNIDVLVNSAGVMAIKEYTLDKQGIEFNLSANHVGHFLLTNLLVPALEAATSSRVVNLTSTAYLITPIRFGDWNFSEGKEYDHWTGYGQSKTANILFAYGLSQRLKDRGIAAVAVHPGYNQDTNLGVHLSADDFVDLFPVVKGNTGKEFVFEDPRFKNSTQIAATPLIGALDPDLQDRAPVYLQNSAVSEAVEYTWDPESVEKLWKLSEELVGQEFRYQMVSYLV</sequence>
<dbReference type="Pfam" id="PF00106">
    <property type="entry name" value="adh_short"/>
    <property type="match status" value="1"/>
</dbReference>
<accession>A0A319DRZ5</accession>
<dbReference type="GO" id="GO:0016491">
    <property type="term" value="F:oxidoreductase activity"/>
    <property type="evidence" value="ECO:0007669"/>
    <property type="project" value="UniProtKB-KW"/>
</dbReference>
<evidence type="ECO:0000313" key="5">
    <source>
        <dbReference type="Proteomes" id="UP000248423"/>
    </source>
</evidence>
<dbReference type="PANTHER" id="PTHR24320:SF283">
    <property type="entry name" value="RETINOL DEHYDROGENASE 11"/>
    <property type="match status" value="1"/>
</dbReference>
<keyword evidence="5" id="KW-1185">Reference proteome</keyword>
<dbReference type="STRING" id="1448318.A0A319DRZ5"/>
<dbReference type="VEuPathDB" id="FungiDB:BO78DRAFT_42235"/>
<dbReference type="EMBL" id="KZ826451">
    <property type="protein sequence ID" value="PYI00451.1"/>
    <property type="molecule type" value="Genomic_DNA"/>
</dbReference>
<name>A0A319DRZ5_ASPSB</name>
<evidence type="ECO:0000256" key="2">
    <source>
        <dbReference type="ARBA" id="ARBA00022857"/>
    </source>
</evidence>
<gene>
    <name evidence="4" type="ORF">BO78DRAFT_42235</name>
</gene>